<dbReference type="Proteomes" id="UP000007305">
    <property type="component" value="Chromosome 2"/>
</dbReference>
<dbReference type="EnsemblPlants" id="Zm00001eb112100_T001">
    <property type="protein sequence ID" value="Zm00001eb112100_P001"/>
    <property type="gene ID" value="Zm00001eb112100"/>
</dbReference>
<dbReference type="AlphaFoldDB" id="A0A804MUE0"/>
<sequence length="231" mass="25240">MRKADGEMGSFLHRVQSKAVGGWAVAAASVSSQHQAPAVELFSSSSDLHLHAHGGEEELTLTADSGVHSGGWYTVLPRVRSPPPRHRNLVPVRCVRLPRPFHTPTAPLPSPPCSMPPPPPSPPTSRPHHRKSRRAPRILALPPPQNLPYLPPREDPIHYRRVAVLTSAVPLLFHPLCLLTADRPQDFIPPSVSGLAWIEMGVCVSKVACCCCYRRREPHNGVTNDRTDAGV</sequence>
<reference evidence="2" key="3">
    <citation type="submission" date="2021-05" db="UniProtKB">
        <authorList>
            <consortium name="EnsemblPlants"/>
        </authorList>
    </citation>
    <scope>IDENTIFICATION</scope>
    <source>
        <strain evidence="2">cv. B73</strain>
    </source>
</reference>
<reference evidence="2" key="2">
    <citation type="submission" date="2019-07" db="EMBL/GenBank/DDBJ databases">
        <authorList>
            <person name="Seetharam A."/>
            <person name="Woodhouse M."/>
            <person name="Cannon E."/>
        </authorList>
    </citation>
    <scope>NUCLEOTIDE SEQUENCE [LARGE SCALE GENOMIC DNA]</scope>
    <source>
        <strain evidence="2">cv. B73</strain>
    </source>
</reference>
<feature type="region of interest" description="Disordered" evidence="1">
    <location>
        <begin position="105"/>
        <end position="146"/>
    </location>
</feature>
<feature type="compositionally biased region" description="Basic residues" evidence="1">
    <location>
        <begin position="126"/>
        <end position="136"/>
    </location>
</feature>
<organism evidence="2 3">
    <name type="scientific">Zea mays</name>
    <name type="common">Maize</name>
    <dbReference type="NCBI Taxonomy" id="4577"/>
    <lineage>
        <taxon>Eukaryota</taxon>
        <taxon>Viridiplantae</taxon>
        <taxon>Streptophyta</taxon>
        <taxon>Embryophyta</taxon>
        <taxon>Tracheophyta</taxon>
        <taxon>Spermatophyta</taxon>
        <taxon>Magnoliopsida</taxon>
        <taxon>Liliopsida</taxon>
        <taxon>Poales</taxon>
        <taxon>Poaceae</taxon>
        <taxon>PACMAD clade</taxon>
        <taxon>Panicoideae</taxon>
        <taxon>Andropogonodae</taxon>
        <taxon>Andropogoneae</taxon>
        <taxon>Tripsacinae</taxon>
        <taxon>Zea</taxon>
    </lineage>
</organism>
<feature type="compositionally biased region" description="Pro residues" evidence="1">
    <location>
        <begin position="106"/>
        <end position="125"/>
    </location>
</feature>
<keyword evidence="3" id="KW-1185">Reference proteome</keyword>
<protein>
    <submittedName>
        <fullName evidence="2">Uncharacterized protein</fullName>
    </submittedName>
</protein>
<name>A0A804MUE0_MAIZE</name>
<reference evidence="3" key="1">
    <citation type="submission" date="2015-12" db="EMBL/GenBank/DDBJ databases">
        <title>Update maize B73 reference genome by single molecule sequencing technologies.</title>
        <authorList>
            <consortium name="Maize Genome Sequencing Project"/>
            <person name="Ware D."/>
        </authorList>
    </citation>
    <scope>NUCLEOTIDE SEQUENCE [LARGE SCALE GENOMIC DNA]</scope>
    <source>
        <strain evidence="3">cv. B73</strain>
    </source>
</reference>
<evidence type="ECO:0000313" key="2">
    <source>
        <dbReference type="EnsemblPlants" id="Zm00001eb112100_P001"/>
    </source>
</evidence>
<evidence type="ECO:0000256" key="1">
    <source>
        <dbReference type="SAM" id="MobiDB-lite"/>
    </source>
</evidence>
<dbReference type="InParanoid" id="A0A804MUE0"/>
<evidence type="ECO:0000313" key="3">
    <source>
        <dbReference type="Proteomes" id="UP000007305"/>
    </source>
</evidence>
<dbReference type="Gramene" id="Zm00001eb112100_T001">
    <property type="protein sequence ID" value="Zm00001eb112100_P001"/>
    <property type="gene ID" value="Zm00001eb112100"/>
</dbReference>
<proteinExistence type="predicted"/>
<accession>A0A804MUE0</accession>